<dbReference type="FunFam" id="2.40.30.130:FF:000003">
    <property type="entry name" value="alanyl-tRNA editing protein Aarsd1"/>
    <property type="match status" value="1"/>
</dbReference>
<keyword evidence="7" id="KW-1185">Reference proteome</keyword>
<accession>A0A8K0P1R1</accession>
<name>A0A8K0P1R1_LADFU</name>
<dbReference type="PANTHER" id="PTHR43462">
    <property type="entry name" value="ALANYL-TRNA EDITING PROTEIN"/>
    <property type="match status" value="1"/>
</dbReference>
<dbReference type="PANTHER" id="PTHR43462:SF1">
    <property type="entry name" value="ALANYL-TRNA EDITING PROTEIN AARSD1"/>
    <property type="match status" value="1"/>
</dbReference>
<dbReference type="Gene3D" id="3.30.980.10">
    <property type="entry name" value="Threonyl-trna Synthetase, Chain A, domain 2"/>
    <property type="match status" value="1"/>
</dbReference>
<protein>
    <recommendedName>
        <fullName evidence="5">Threonyl/alanyl tRNA synthetase SAD domain-containing protein</fullName>
    </recommendedName>
</protein>
<gene>
    <name evidence="6" type="ORF">J437_LFUL000602</name>
</gene>
<dbReference type="InterPro" id="IPR018163">
    <property type="entry name" value="Thr/Ala-tRNA-synth_IIc_edit"/>
</dbReference>
<keyword evidence="4" id="KW-0862">Zinc</keyword>
<sequence>MSIIYRPRAIYIVNFFIMIIQCQRNSFQREFTTTVKSCQEATTNVSVNGKKEAIKSYEIILEDTILFPEGGGQPSDRGWLDDEEVIKLERRGEDVFHSVKSPFTIGQTVKQKVDWELRFDRMQQHTGQHLVTAIADKYFGFNTTSWWLGDNVCHIELESATGNIMSEKEMKDLEKMVRTRGLPEGFKGQVRVVTISGVEDNMCCGTHLAHLGQLQAIKLLSVERGKARGGKTTRSFFLYFVAGGRVLSRLQESLDRETKLTALLKNGPPDHIELVDKLQKSLKLSNKNLQSVLKSLAVMEADRFKAMEPKPKMYSLHRKEAEADFMSIFLSEVGDQQDVLFFLTTGDPAGSGNMVLVCELLGGKGAGKGSRFQAKVAKLKAKPAAEEAILKFLDSTSNEAEELAEQ</sequence>
<dbReference type="EMBL" id="KZ308477">
    <property type="protein sequence ID" value="KAG8230331.1"/>
    <property type="molecule type" value="Genomic_DNA"/>
</dbReference>
<dbReference type="GO" id="GO:0002196">
    <property type="term" value="F:Ser-tRNA(Ala) deacylase activity"/>
    <property type="evidence" value="ECO:0007669"/>
    <property type="project" value="TreeGrafter"/>
</dbReference>
<comment type="cofactor">
    <cofactor evidence="1">
        <name>Zn(2+)</name>
        <dbReference type="ChEBI" id="CHEBI:29105"/>
    </cofactor>
</comment>
<evidence type="ECO:0000256" key="3">
    <source>
        <dbReference type="ARBA" id="ARBA00022723"/>
    </source>
</evidence>
<evidence type="ECO:0000313" key="6">
    <source>
        <dbReference type="EMBL" id="KAG8230331.1"/>
    </source>
</evidence>
<reference evidence="6" key="1">
    <citation type="submission" date="2013-04" db="EMBL/GenBank/DDBJ databases">
        <authorList>
            <person name="Qu J."/>
            <person name="Murali S.C."/>
            <person name="Bandaranaike D."/>
            <person name="Bellair M."/>
            <person name="Blankenburg K."/>
            <person name="Chao H."/>
            <person name="Dinh H."/>
            <person name="Doddapaneni H."/>
            <person name="Downs B."/>
            <person name="Dugan-Rocha S."/>
            <person name="Elkadiri S."/>
            <person name="Gnanaolivu R.D."/>
            <person name="Hernandez B."/>
            <person name="Javaid M."/>
            <person name="Jayaseelan J.C."/>
            <person name="Lee S."/>
            <person name="Li M."/>
            <person name="Ming W."/>
            <person name="Munidasa M."/>
            <person name="Muniz J."/>
            <person name="Nguyen L."/>
            <person name="Ongeri F."/>
            <person name="Osuji N."/>
            <person name="Pu L.-L."/>
            <person name="Puazo M."/>
            <person name="Qu C."/>
            <person name="Quiroz J."/>
            <person name="Raj R."/>
            <person name="Weissenberger G."/>
            <person name="Xin Y."/>
            <person name="Zou X."/>
            <person name="Han Y."/>
            <person name="Richards S."/>
            <person name="Worley K."/>
            <person name="Muzny D."/>
            <person name="Gibbs R."/>
        </authorList>
    </citation>
    <scope>NUCLEOTIDE SEQUENCE</scope>
    <source>
        <strain evidence="6">Sampled in the wild</strain>
    </source>
</reference>
<dbReference type="InterPro" id="IPR009000">
    <property type="entry name" value="Transl_B-barrel_sf"/>
</dbReference>
<dbReference type="SUPFAM" id="SSF55186">
    <property type="entry name" value="ThrRS/AlaRS common domain"/>
    <property type="match status" value="1"/>
</dbReference>
<dbReference type="OrthoDB" id="288942at2759"/>
<dbReference type="SUPFAM" id="SSF50447">
    <property type="entry name" value="Translation proteins"/>
    <property type="match status" value="1"/>
</dbReference>
<organism evidence="6 7">
    <name type="scientific">Ladona fulva</name>
    <name type="common">Scarce chaser dragonfly</name>
    <name type="synonym">Libellula fulva</name>
    <dbReference type="NCBI Taxonomy" id="123851"/>
    <lineage>
        <taxon>Eukaryota</taxon>
        <taxon>Metazoa</taxon>
        <taxon>Ecdysozoa</taxon>
        <taxon>Arthropoda</taxon>
        <taxon>Hexapoda</taxon>
        <taxon>Insecta</taxon>
        <taxon>Pterygota</taxon>
        <taxon>Palaeoptera</taxon>
        <taxon>Odonata</taxon>
        <taxon>Epiprocta</taxon>
        <taxon>Anisoptera</taxon>
        <taxon>Libelluloidea</taxon>
        <taxon>Libellulidae</taxon>
        <taxon>Ladona</taxon>
    </lineage>
</organism>
<evidence type="ECO:0000259" key="5">
    <source>
        <dbReference type="SMART" id="SM00863"/>
    </source>
</evidence>
<comment type="caution">
    <text evidence="6">The sequence shown here is derived from an EMBL/GenBank/DDBJ whole genome shotgun (WGS) entry which is preliminary data.</text>
</comment>
<evidence type="ECO:0000256" key="4">
    <source>
        <dbReference type="ARBA" id="ARBA00022833"/>
    </source>
</evidence>
<dbReference type="InterPro" id="IPR012947">
    <property type="entry name" value="tRNA_SAD"/>
</dbReference>
<evidence type="ECO:0000256" key="2">
    <source>
        <dbReference type="ARBA" id="ARBA00008429"/>
    </source>
</evidence>
<keyword evidence="3" id="KW-0479">Metal-binding</keyword>
<dbReference type="GO" id="GO:0046872">
    <property type="term" value="F:metal ion binding"/>
    <property type="evidence" value="ECO:0007669"/>
    <property type="project" value="UniProtKB-KW"/>
</dbReference>
<comment type="similarity">
    <text evidence="2">Belongs to the class-II aminoacyl-tRNA synthetase family. Alax-L subfamily.</text>
</comment>
<dbReference type="SMART" id="SM00863">
    <property type="entry name" value="tRNA_SAD"/>
    <property type="match status" value="1"/>
</dbReference>
<evidence type="ECO:0000313" key="7">
    <source>
        <dbReference type="Proteomes" id="UP000792457"/>
    </source>
</evidence>
<reference evidence="6" key="2">
    <citation type="submission" date="2017-10" db="EMBL/GenBank/DDBJ databases">
        <title>Ladona fulva Genome sequencing and assembly.</title>
        <authorList>
            <person name="Murali S."/>
            <person name="Richards S."/>
            <person name="Bandaranaike D."/>
            <person name="Bellair M."/>
            <person name="Blankenburg K."/>
            <person name="Chao H."/>
            <person name="Dinh H."/>
            <person name="Doddapaneni H."/>
            <person name="Dugan-Rocha S."/>
            <person name="Elkadiri S."/>
            <person name="Gnanaolivu R."/>
            <person name="Hernandez B."/>
            <person name="Skinner E."/>
            <person name="Javaid M."/>
            <person name="Lee S."/>
            <person name="Li M."/>
            <person name="Ming W."/>
            <person name="Munidasa M."/>
            <person name="Muniz J."/>
            <person name="Nguyen L."/>
            <person name="Hughes D."/>
            <person name="Osuji N."/>
            <person name="Pu L.-L."/>
            <person name="Puazo M."/>
            <person name="Qu C."/>
            <person name="Quiroz J."/>
            <person name="Raj R."/>
            <person name="Weissenberger G."/>
            <person name="Xin Y."/>
            <person name="Zou X."/>
            <person name="Han Y."/>
            <person name="Worley K."/>
            <person name="Muzny D."/>
            <person name="Gibbs R."/>
        </authorList>
    </citation>
    <scope>NUCLEOTIDE SEQUENCE</scope>
    <source>
        <strain evidence="6">Sampled in the wild</strain>
    </source>
</reference>
<dbReference type="Pfam" id="PF07973">
    <property type="entry name" value="tRNA_SAD"/>
    <property type="match status" value="1"/>
</dbReference>
<dbReference type="GO" id="GO:0005524">
    <property type="term" value="F:ATP binding"/>
    <property type="evidence" value="ECO:0007669"/>
    <property type="project" value="InterPro"/>
</dbReference>
<evidence type="ECO:0000256" key="1">
    <source>
        <dbReference type="ARBA" id="ARBA00001947"/>
    </source>
</evidence>
<dbReference type="Proteomes" id="UP000792457">
    <property type="component" value="Unassembled WGS sequence"/>
</dbReference>
<proteinExistence type="inferred from homology"/>
<dbReference type="AlphaFoldDB" id="A0A8K0P1R1"/>
<dbReference type="InterPro" id="IPR051335">
    <property type="entry name" value="Alanyl-tRNA_Editing_Enzymes"/>
</dbReference>
<dbReference type="GO" id="GO:0043039">
    <property type="term" value="P:tRNA aminoacylation"/>
    <property type="evidence" value="ECO:0007669"/>
    <property type="project" value="InterPro"/>
</dbReference>
<dbReference type="Gene3D" id="2.40.30.130">
    <property type="match status" value="1"/>
</dbReference>
<feature type="domain" description="Threonyl/alanyl tRNA synthetase SAD" evidence="5">
    <location>
        <begin position="190"/>
        <end position="228"/>
    </location>
</feature>
<dbReference type="GO" id="GO:0004812">
    <property type="term" value="F:aminoacyl-tRNA ligase activity"/>
    <property type="evidence" value="ECO:0007669"/>
    <property type="project" value="InterPro"/>
</dbReference>